<dbReference type="InParanoid" id="A0A1Y5TEK3"/>
<dbReference type="HAMAP" id="MF_00822">
    <property type="entry name" value="UreE"/>
    <property type="match status" value="1"/>
</dbReference>
<dbReference type="Pfam" id="PF02814">
    <property type="entry name" value="UreE_N"/>
    <property type="match status" value="1"/>
</dbReference>
<dbReference type="Pfam" id="PF05194">
    <property type="entry name" value="UreE_C"/>
    <property type="match status" value="1"/>
</dbReference>
<dbReference type="SUPFAM" id="SSF69287">
    <property type="entry name" value="Urease metallochaperone UreE, N-terminal domain"/>
    <property type="match status" value="1"/>
</dbReference>
<dbReference type="SMART" id="SM00988">
    <property type="entry name" value="UreE_N"/>
    <property type="match status" value="1"/>
</dbReference>
<organism evidence="8 9">
    <name type="scientific">Oceanibacterium hippocampi</name>
    <dbReference type="NCBI Taxonomy" id="745714"/>
    <lineage>
        <taxon>Bacteria</taxon>
        <taxon>Pseudomonadati</taxon>
        <taxon>Pseudomonadota</taxon>
        <taxon>Alphaproteobacteria</taxon>
        <taxon>Sneathiellales</taxon>
        <taxon>Sneathiellaceae</taxon>
        <taxon>Oceanibacterium</taxon>
    </lineage>
</organism>
<dbReference type="InterPro" id="IPR007864">
    <property type="entry name" value="UreE_C_dom"/>
</dbReference>
<dbReference type="Gene3D" id="2.60.260.20">
    <property type="entry name" value="Urease metallochaperone UreE, N-terminal domain"/>
    <property type="match status" value="1"/>
</dbReference>
<feature type="region of interest" description="Disordered" evidence="6">
    <location>
        <begin position="139"/>
        <end position="171"/>
    </location>
</feature>
<comment type="function">
    <text evidence="5">Involved in urease metallocenter assembly. Binds nickel. Probably functions as a nickel donor during metallocenter assembly.</text>
</comment>
<name>A0A1Y5TEK3_9PROT</name>
<evidence type="ECO:0000256" key="2">
    <source>
        <dbReference type="ARBA" id="ARBA00022490"/>
    </source>
</evidence>
<reference evidence="8 9" key="1">
    <citation type="submission" date="2017-03" db="EMBL/GenBank/DDBJ databases">
        <authorList>
            <person name="Afonso C.L."/>
            <person name="Miller P.J."/>
            <person name="Scott M.A."/>
            <person name="Spackman E."/>
            <person name="Goraichik I."/>
            <person name="Dimitrov K.M."/>
            <person name="Suarez D.L."/>
            <person name="Swayne D.E."/>
        </authorList>
    </citation>
    <scope>NUCLEOTIDE SEQUENCE [LARGE SCALE GENOMIC DNA]</scope>
    <source>
        <strain evidence="8 9">CECT 7691</strain>
    </source>
</reference>
<dbReference type="OrthoDB" id="9802215at2"/>
<gene>
    <name evidence="8" type="primary">ureE1</name>
    <name evidence="5" type="synonym">ureE</name>
    <name evidence="8" type="ORF">OCH7691_02740</name>
</gene>
<dbReference type="RefSeq" id="WP_085884073.1">
    <property type="nucleotide sequence ID" value="NZ_FWFR01000002.1"/>
</dbReference>
<dbReference type="Gene3D" id="3.30.70.790">
    <property type="entry name" value="UreE, C-terminal domain"/>
    <property type="match status" value="1"/>
</dbReference>
<evidence type="ECO:0000256" key="1">
    <source>
        <dbReference type="ARBA" id="ARBA00004496"/>
    </source>
</evidence>
<dbReference type="GO" id="GO:0065003">
    <property type="term" value="P:protein-containing complex assembly"/>
    <property type="evidence" value="ECO:0007669"/>
    <property type="project" value="InterPro"/>
</dbReference>
<dbReference type="CDD" id="cd00571">
    <property type="entry name" value="UreE"/>
    <property type="match status" value="1"/>
</dbReference>
<dbReference type="GO" id="GO:0019627">
    <property type="term" value="P:urea metabolic process"/>
    <property type="evidence" value="ECO:0007669"/>
    <property type="project" value="InterPro"/>
</dbReference>
<comment type="subcellular location">
    <subcellularLocation>
        <location evidence="1 5">Cytoplasm</location>
    </subcellularLocation>
</comment>
<dbReference type="AlphaFoldDB" id="A0A1Y5TEK3"/>
<evidence type="ECO:0000256" key="5">
    <source>
        <dbReference type="HAMAP-Rule" id="MF_00822"/>
    </source>
</evidence>
<keyword evidence="3 5" id="KW-0533">Nickel</keyword>
<comment type="similarity">
    <text evidence="5">Belongs to the UreE family.</text>
</comment>
<dbReference type="EMBL" id="FWFR01000002">
    <property type="protein sequence ID" value="SLN62122.1"/>
    <property type="molecule type" value="Genomic_DNA"/>
</dbReference>
<evidence type="ECO:0000256" key="4">
    <source>
        <dbReference type="ARBA" id="ARBA00023186"/>
    </source>
</evidence>
<dbReference type="PIRSF" id="PIRSF036402">
    <property type="entry name" value="Ureas_acces_UreE"/>
    <property type="match status" value="1"/>
</dbReference>
<keyword evidence="9" id="KW-1185">Reference proteome</keyword>
<dbReference type="SUPFAM" id="SSF69737">
    <property type="entry name" value="Urease metallochaperone UreE, C-terminal domain"/>
    <property type="match status" value="1"/>
</dbReference>
<proteinExistence type="inferred from homology"/>
<keyword evidence="4 5" id="KW-0143">Chaperone</keyword>
<dbReference type="NCBIfam" id="NF009751">
    <property type="entry name" value="PRK13261.1-1"/>
    <property type="match status" value="1"/>
</dbReference>
<feature type="domain" description="UreE urease accessory N-terminal" evidence="7">
    <location>
        <begin position="3"/>
        <end position="68"/>
    </location>
</feature>
<sequence length="171" mass="18507">MERAIEHRPRGNWPADAAGDSVTLDFHDRHRRRIRLATDGGNAVLLDLPKAIAMADGDGLKTEAGAWIAVRAAPEALLDITADDSHHLIRLAWHLGNRHIPAEIDAARIRIRPDHVIAEMLRGLGGRVVEVTAPFQPESGAYAGTGAGDVHDHGHGHEHHHGDGHDHGHGH</sequence>
<dbReference type="InterPro" id="IPR004029">
    <property type="entry name" value="UreE_N"/>
</dbReference>
<evidence type="ECO:0000313" key="9">
    <source>
        <dbReference type="Proteomes" id="UP000193200"/>
    </source>
</evidence>
<feature type="compositionally biased region" description="Basic and acidic residues" evidence="6">
    <location>
        <begin position="149"/>
        <end position="171"/>
    </location>
</feature>
<dbReference type="GO" id="GO:0016151">
    <property type="term" value="F:nickel cation binding"/>
    <property type="evidence" value="ECO:0007669"/>
    <property type="project" value="UniProtKB-UniRule"/>
</dbReference>
<dbReference type="GO" id="GO:0051082">
    <property type="term" value="F:unfolded protein binding"/>
    <property type="evidence" value="ECO:0007669"/>
    <property type="project" value="UniProtKB-UniRule"/>
</dbReference>
<keyword evidence="2 5" id="KW-0963">Cytoplasm</keyword>
<evidence type="ECO:0000259" key="7">
    <source>
        <dbReference type="SMART" id="SM00988"/>
    </source>
</evidence>
<dbReference type="GO" id="GO:0005737">
    <property type="term" value="C:cytoplasm"/>
    <property type="evidence" value="ECO:0007669"/>
    <property type="project" value="UniProtKB-SubCell"/>
</dbReference>
<accession>A0A1Y5TEK3</accession>
<evidence type="ECO:0000313" key="8">
    <source>
        <dbReference type="EMBL" id="SLN62122.1"/>
    </source>
</evidence>
<dbReference type="InterPro" id="IPR036118">
    <property type="entry name" value="UreE_N_sf"/>
</dbReference>
<dbReference type="Proteomes" id="UP000193200">
    <property type="component" value="Unassembled WGS sequence"/>
</dbReference>
<evidence type="ECO:0000256" key="6">
    <source>
        <dbReference type="SAM" id="MobiDB-lite"/>
    </source>
</evidence>
<dbReference type="GO" id="GO:0006457">
    <property type="term" value="P:protein folding"/>
    <property type="evidence" value="ECO:0007669"/>
    <property type="project" value="InterPro"/>
</dbReference>
<evidence type="ECO:0000256" key="3">
    <source>
        <dbReference type="ARBA" id="ARBA00022596"/>
    </source>
</evidence>
<dbReference type="InterPro" id="IPR012406">
    <property type="entry name" value="UreE"/>
</dbReference>
<protein>
    <recommendedName>
        <fullName evidence="5">Urease accessory protein UreE</fullName>
    </recommendedName>
</protein>